<organism evidence="3 4">
    <name type="scientific">Psychrobacter aquaticus CMS 56</name>
    <dbReference type="NCBI Taxonomy" id="1354303"/>
    <lineage>
        <taxon>Bacteria</taxon>
        <taxon>Pseudomonadati</taxon>
        <taxon>Pseudomonadota</taxon>
        <taxon>Gammaproteobacteria</taxon>
        <taxon>Moraxellales</taxon>
        <taxon>Moraxellaceae</taxon>
        <taxon>Psychrobacter</taxon>
    </lineage>
</organism>
<dbReference type="AlphaFoldDB" id="U4TCL0"/>
<dbReference type="eggNOG" id="COG0438">
    <property type="taxonomic scope" value="Bacteria"/>
</dbReference>
<keyword evidence="3" id="KW-0808">Transferase</keyword>
<dbReference type="OrthoDB" id="9777346at2"/>
<dbReference type="RefSeq" id="WP_021813534.1">
    <property type="nucleotide sequence ID" value="NZ_AUSW01000015.1"/>
</dbReference>
<dbReference type="PANTHER" id="PTHR12526:SF638">
    <property type="entry name" value="SPORE COAT PROTEIN SA"/>
    <property type="match status" value="1"/>
</dbReference>
<evidence type="ECO:0000313" key="4">
    <source>
        <dbReference type="Proteomes" id="UP000016761"/>
    </source>
</evidence>
<dbReference type="InterPro" id="IPR028098">
    <property type="entry name" value="Glyco_trans_4-like_N"/>
</dbReference>
<dbReference type="Proteomes" id="UP000016761">
    <property type="component" value="Unassembled WGS sequence"/>
</dbReference>
<dbReference type="GO" id="GO:1901135">
    <property type="term" value="P:carbohydrate derivative metabolic process"/>
    <property type="evidence" value="ECO:0007669"/>
    <property type="project" value="UniProtKB-ARBA"/>
</dbReference>
<name>U4TCL0_9GAMM</name>
<dbReference type="InterPro" id="IPR001296">
    <property type="entry name" value="Glyco_trans_1"/>
</dbReference>
<reference evidence="3 4" key="1">
    <citation type="journal article" date="2013" name="Genome Announc.">
        <title>Draft Genome Sequence of Psychrobacter aquaticus Strain CMS 56T, Isolated from a Cyanobacterial Mat Sample Collected from Water Bodies in the McMurdo Dry Valley Region of Antarctica.</title>
        <authorList>
            <person name="Reddy G.S."/>
            <person name="Ara S."/>
            <person name="Singh A."/>
            <person name="Kumar Pinnaka A."/>
            <person name="Shivaji S."/>
        </authorList>
    </citation>
    <scope>NUCLEOTIDE SEQUENCE [LARGE SCALE GENOMIC DNA]</scope>
    <source>
        <strain evidence="3 4">CMS 56</strain>
    </source>
</reference>
<dbReference type="SUPFAM" id="SSF53756">
    <property type="entry name" value="UDP-Glycosyltransferase/glycogen phosphorylase"/>
    <property type="match status" value="1"/>
</dbReference>
<dbReference type="PANTHER" id="PTHR12526">
    <property type="entry name" value="GLYCOSYLTRANSFERASE"/>
    <property type="match status" value="1"/>
</dbReference>
<sequence length="372" mass="41753">MKVVHIITGLDNGGAEGVLYRLVTYDQDNEHVIISMMDEGKYGALLSEQGFVVHCLGMKSGKISIQAVLKLYKYLREASPDVVQTWMYHADLLGGIVARSLGIKKVFWNIRQSCFDERYVKSSTIKIANICSKLSSVIPSKIVSCSTRAVEEHIKLGYCKNKIVVIENGYDLDLFKADDYSRIETRNSLGIGQYPVLGMVGRYNPQKDHKNLIHALSIVDKKGYQFELLLVGRDLNESNTELLSIINKYGLKDKVHLLDQRADIQNIMNALDIHILSSTSEGFPNVVAEAMACSTPCIVTNVGDSKLIVDKYGIVVEPRNANELAEGIITMMDTMSNDKEWDCLKNDCSTHINENFSIQSMVLRYNKVWNND</sequence>
<dbReference type="GO" id="GO:0016757">
    <property type="term" value="F:glycosyltransferase activity"/>
    <property type="evidence" value="ECO:0007669"/>
    <property type="project" value="InterPro"/>
</dbReference>
<comment type="caution">
    <text evidence="3">The sequence shown here is derived from an EMBL/GenBank/DDBJ whole genome shotgun (WGS) entry which is preliminary data.</text>
</comment>
<dbReference type="EMBL" id="AUSW01000015">
    <property type="protein sequence ID" value="ERL56203.1"/>
    <property type="molecule type" value="Genomic_DNA"/>
</dbReference>
<accession>U4TCL0</accession>
<feature type="domain" description="Glycosyltransferase subfamily 4-like N-terminal" evidence="2">
    <location>
        <begin position="13"/>
        <end position="173"/>
    </location>
</feature>
<dbReference type="Gene3D" id="3.40.50.2000">
    <property type="entry name" value="Glycogen Phosphorylase B"/>
    <property type="match status" value="2"/>
</dbReference>
<dbReference type="STRING" id="1354303.M917_0881"/>
<dbReference type="PATRIC" id="fig|1354303.4.peg.868"/>
<evidence type="ECO:0000259" key="2">
    <source>
        <dbReference type="Pfam" id="PF13439"/>
    </source>
</evidence>
<evidence type="ECO:0000259" key="1">
    <source>
        <dbReference type="Pfam" id="PF00534"/>
    </source>
</evidence>
<proteinExistence type="predicted"/>
<evidence type="ECO:0000313" key="3">
    <source>
        <dbReference type="EMBL" id="ERL56203.1"/>
    </source>
</evidence>
<dbReference type="Pfam" id="PF00534">
    <property type="entry name" value="Glycos_transf_1"/>
    <property type="match status" value="1"/>
</dbReference>
<keyword evidence="4" id="KW-1185">Reference proteome</keyword>
<feature type="domain" description="Glycosyl transferase family 1" evidence="1">
    <location>
        <begin position="183"/>
        <end position="334"/>
    </location>
</feature>
<protein>
    <submittedName>
        <fullName evidence="3">Glycosyl transferase, group 1</fullName>
    </submittedName>
</protein>
<dbReference type="Pfam" id="PF13439">
    <property type="entry name" value="Glyco_transf_4"/>
    <property type="match status" value="1"/>
</dbReference>
<dbReference type="CDD" id="cd03807">
    <property type="entry name" value="GT4_WbnK-like"/>
    <property type="match status" value="1"/>
</dbReference>
<gene>
    <name evidence="3" type="ORF">M917_0881</name>
</gene>